<gene>
    <name evidence="1" type="ordered locus">RHECIAT_PC0000215</name>
</gene>
<organism evidence="1 2">
    <name type="scientific">Rhizobium etli (strain CIAT 652)</name>
    <dbReference type="NCBI Taxonomy" id="491916"/>
    <lineage>
        <taxon>Bacteria</taxon>
        <taxon>Pseudomonadati</taxon>
        <taxon>Pseudomonadota</taxon>
        <taxon>Alphaproteobacteria</taxon>
        <taxon>Hyphomicrobiales</taxon>
        <taxon>Rhizobiaceae</taxon>
        <taxon>Rhizobium/Agrobacterium group</taxon>
        <taxon>Rhizobium</taxon>
    </lineage>
</organism>
<sequence>MGPGALSLYADFSGLLMASRLGASNAVWQAAAPLPPRFPVEILHFKKRDLRFGATRLGPDLQGLARRHGQGMQKAIGLGKQ</sequence>
<reference evidence="1 2" key="1">
    <citation type="submission" date="2008-04" db="EMBL/GenBank/DDBJ databases">
        <title>Genome diversity and DNA divergence of Rhizobium etli.</title>
        <authorList>
            <person name="Gonzalez V."/>
            <person name="Acosta J.L."/>
            <person name="Santamaria R.I."/>
            <person name="Bustos P."/>
            <person name="Hernandez-Gonzalez I.L."/>
            <person name="Fernandez J.L."/>
            <person name="Diaz R."/>
            <person name="Flores M."/>
            <person name="Mora J."/>
            <person name="Palacios R."/>
            <person name="Davila G."/>
        </authorList>
    </citation>
    <scope>NUCLEOTIDE SEQUENCE [LARGE SCALE GENOMIC DNA]</scope>
    <source>
        <strain evidence="1 2">CIAT 652</strain>
        <plasmid evidence="2">Plasmid pC</plasmid>
    </source>
</reference>
<proteinExistence type="predicted"/>
<evidence type="ECO:0000313" key="1">
    <source>
        <dbReference type="EMBL" id="ACE94296.1"/>
    </source>
</evidence>
<name>B3Q515_RHIE6</name>
<dbReference type="EMBL" id="CP001077">
    <property type="protein sequence ID" value="ACE94296.1"/>
    <property type="molecule type" value="Genomic_DNA"/>
</dbReference>
<protein>
    <submittedName>
        <fullName evidence="1">Uncharacterized protein</fullName>
    </submittedName>
</protein>
<accession>B3Q515</accession>
<dbReference type="KEGG" id="rec:RHECIAT_PC0000215"/>
<keyword evidence="1" id="KW-0614">Plasmid</keyword>
<dbReference type="HOGENOM" id="CLU_2571387_0_0_5"/>
<dbReference type="Proteomes" id="UP000008817">
    <property type="component" value="Plasmid pC"/>
</dbReference>
<evidence type="ECO:0000313" key="2">
    <source>
        <dbReference type="Proteomes" id="UP000008817"/>
    </source>
</evidence>
<dbReference type="AlphaFoldDB" id="B3Q515"/>
<geneLocation type="plasmid" evidence="1 2">
    <name>pC</name>
</geneLocation>